<reference evidence="2" key="1">
    <citation type="journal article" date="2022" name="bioRxiv">
        <title>Sequencing and chromosome-scale assembly of the giantPleurodeles waltlgenome.</title>
        <authorList>
            <person name="Brown T."/>
            <person name="Elewa A."/>
            <person name="Iarovenko S."/>
            <person name="Subramanian E."/>
            <person name="Araus A.J."/>
            <person name="Petzold A."/>
            <person name="Susuki M."/>
            <person name="Suzuki K.-i.T."/>
            <person name="Hayashi T."/>
            <person name="Toyoda A."/>
            <person name="Oliveira C."/>
            <person name="Osipova E."/>
            <person name="Leigh N.D."/>
            <person name="Simon A."/>
            <person name="Yun M.H."/>
        </authorList>
    </citation>
    <scope>NUCLEOTIDE SEQUENCE</scope>
    <source>
        <strain evidence="2">20211129_DDA</strain>
        <tissue evidence="2">Liver</tissue>
    </source>
</reference>
<feature type="compositionally biased region" description="Acidic residues" evidence="1">
    <location>
        <begin position="344"/>
        <end position="357"/>
    </location>
</feature>
<feature type="compositionally biased region" description="Basic and acidic residues" evidence="1">
    <location>
        <begin position="383"/>
        <end position="396"/>
    </location>
</feature>
<evidence type="ECO:0000256" key="1">
    <source>
        <dbReference type="SAM" id="MobiDB-lite"/>
    </source>
</evidence>
<name>A0AAV7SH54_PLEWA</name>
<proteinExistence type="predicted"/>
<dbReference type="Proteomes" id="UP001066276">
    <property type="component" value="Chromosome 4_2"/>
</dbReference>
<dbReference type="AlphaFoldDB" id="A0AAV7SH54"/>
<protein>
    <submittedName>
        <fullName evidence="2">Uncharacterized protein</fullName>
    </submittedName>
</protein>
<dbReference type="EMBL" id="JANPWB010000008">
    <property type="protein sequence ID" value="KAJ1163380.1"/>
    <property type="molecule type" value="Genomic_DNA"/>
</dbReference>
<accession>A0AAV7SH54</accession>
<feature type="region of interest" description="Disordered" evidence="1">
    <location>
        <begin position="329"/>
        <end position="411"/>
    </location>
</feature>
<sequence length="411" mass="44902">MSEVANSPVSQCPDSTSSSPLQRLAQSSSVQLVAGYPSTFAPVVCQPLPRPASNPCPYLQLTLLTSLQPYAHSRGETGVPSQRHTPPSTPRVMPSAQSASRYACFCPIPLPRRIPQHVRLQESCGGVPSRLVLISEGSAPHPLPTKPPQRIQQCPPSGPRNIRTHAERTKATPRCAADTYLHSPPSGHRSASGPGRAAGPGLAQPHPRPTPHTIRTQHRVGVSNPQHPSLEFRLHTAEPTELATGKSQVMVPKIPKEIRRISPVQVLPGPALPAMCSAPLGDRERRLVLWRCPVLDEYHPYKGSLHSEEEEQLEDSFWVLTLALGRKEGPDLETASSQWQPEAEPGENSDERPEDEQMLGHLRGSTGSEEEGWNLLWCDPEQEITKREQPKADKGVTQEAVCRGAASFRHA</sequence>
<comment type="caution">
    <text evidence="2">The sequence shown here is derived from an EMBL/GenBank/DDBJ whole genome shotgun (WGS) entry which is preliminary data.</text>
</comment>
<organism evidence="2 3">
    <name type="scientific">Pleurodeles waltl</name>
    <name type="common">Iberian ribbed newt</name>
    <dbReference type="NCBI Taxonomy" id="8319"/>
    <lineage>
        <taxon>Eukaryota</taxon>
        <taxon>Metazoa</taxon>
        <taxon>Chordata</taxon>
        <taxon>Craniata</taxon>
        <taxon>Vertebrata</taxon>
        <taxon>Euteleostomi</taxon>
        <taxon>Amphibia</taxon>
        <taxon>Batrachia</taxon>
        <taxon>Caudata</taxon>
        <taxon>Salamandroidea</taxon>
        <taxon>Salamandridae</taxon>
        <taxon>Pleurodelinae</taxon>
        <taxon>Pleurodeles</taxon>
    </lineage>
</organism>
<feature type="region of interest" description="Disordered" evidence="1">
    <location>
        <begin position="139"/>
        <end position="159"/>
    </location>
</feature>
<evidence type="ECO:0000313" key="3">
    <source>
        <dbReference type="Proteomes" id="UP001066276"/>
    </source>
</evidence>
<gene>
    <name evidence="2" type="ORF">NDU88_003838</name>
</gene>
<feature type="region of interest" description="Disordered" evidence="1">
    <location>
        <begin position="1"/>
        <end position="23"/>
    </location>
</feature>
<feature type="compositionally biased region" description="Low complexity" evidence="1">
    <location>
        <begin position="182"/>
        <end position="205"/>
    </location>
</feature>
<feature type="region of interest" description="Disordered" evidence="1">
    <location>
        <begin position="72"/>
        <end position="94"/>
    </location>
</feature>
<keyword evidence="3" id="KW-1185">Reference proteome</keyword>
<evidence type="ECO:0000313" key="2">
    <source>
        <dbReference type="EMBL" id="KAJ1163380.1"/>
    </source>
</evidence>
<feature type="region of interest" description="Disordered" evidence="1">
    <location>
        <begin position="179"/>
        <end position="226"/>
    </location>
</feature>